<dbReference type="Pfam" id="PF18165">
    <property type="entry name" value="pP_pnuc_1"/>
    <property type="match status" value="1"/>
</dbReference>
<evidence type="ECO:0000313" key="3">
    <source>
        <dbReference type="Proteomes" id="UP000266206"/>
    </source>
</evidence>
<dbReference type="OrthoDB" id="712022at2"/>
<reference evidence="2 3" key="1">
    <citation type="submission" date="2017-08" db="EMBL/GenBank/DDBJ databases">
        <title>Pusillimonas indicus sp. nov., a member of the family Alcaligenaceae isolated from surface seawater.</title>
        <authorList>
            <person name="Li J."/>
        </authorList>
    </citation>
    <scope>NUCLEOTIDE SEQUENCE [LARGE SCALE GENOMIC DNA]</scope>
    <source>
        <strain evidence="2 3">L52-1-41</strain>
    </source>
</reference>
<proteinExistence type="predicted"/>
<gene>
    <name evidence="2" type="ORF">CJP73_08115</name>
</gene>
<protein>
    <recommendedName>
        <fullName evidence="1">Predicted pPIWI-associating nuclease domain-containing protein</fullName>
    </recommendedName>
</protein>
<evidence type="ECO:0000313" key="2">
    <source>
        <dbReference type="EMBL" id="RIY41103.1"/>
    </source>
</evidence>
<comment type="caution">
    <text evidence="2">The sequence shown here is derived from an EMBL/GenBank/DDBJ whole genome shotgun (WGS) entry which is preliminary data.</text>
</comment>
<evidence type="ECO:0000259" key="1">
    <source>
        <dbReference type="Pfam" id="PF18165"/>
    </source>
</evidence>
<dbReference type="AlphaFoldDB" id="A0A3A1YS91"/>
<dbReference type="InterPro" id="IPR040556">
    <property type="entry name" value="pP_pnuc_1"/>
</dbReference>
<sequence>MDDSDFNERPQYGLPKSILALAQSMSRLNEQVSHLTRLSERSSSHPVASIHKINNPDLRNTLFVSEQARSWMNSISPTIFAAQKLAQRINITHDLAGIPRVELGRAIHGLTQMADSYGALTAQFSKSDAQDSLPDFVLPGATQELYLSTRALSTLDTETASTPDEDTQDAQYFAAGGEDGHILLKRFAPDLSDAYAGAHYALTSNSPDKTRQMLVSLREVWNHILHRLAPDDEVLVWINHQSGSVKDFLHQGRPTRRARAFYICRGLQCEQLNTFLQTDINSLLAMFDLFNCLHKKDIRLSDNGLKAIIIRSDGMLRFLLQISNH</sequence>
<dbReference type="RefSeq" id="WP_119516104.1">
    <property type="nucleotide sequence ID" value="NZ_NQYH01000005.1"/>
</dbReference>
<name>A0A3A1YS91_9BURK</name>
<feature type="domain" description="Predicted pPIWI-associating nuclease" evidence="1">
    <location>
        <begin position="185"/>
        <end position="318"/>
    </location>
</feature>
<dbReference type="EMBL" id="NQYH01000005">
    <property type="protein sequence ID" value="RIY41103.1"/>
    <property type="molecule type" value="Genomic_DNA"/>
</dbReference>
<organism evidence="2 3">
    <name type="scientific">Neopusillimonas maritima</name>
    <dbReference type="NCBI Taxonomy" id="2026239"/>
    <lineage>
        <taxon>Bacteria</taxon>
        <taxon>Pseudomonadati</taxon>
        <taxon>Pseudomonadota</taxon>
        <taxon>Betaproteobacteria</taxon>
        <taxon>Burkholderiales</taxon>
        <taxon>Alcaligenaceae</taxon>
        <taxon>Neopusillimonas</taxon>
    </lineage>
</organism>
<accession>A0A3A1YS91</accession>
<dbReference type="Proteomes" id="UP000266206">
    <property type="component" value="Unassembled WGS sequence"/>
</dbReference>